<dbReference type="EMBL" id="CAXDID020000180">
    <property type="protein sequence ID" value="CAL6049459.1"/>
    <property type="molecule type" value="Genomic_DNA"/>
</dbReference>
<comment type="caution">
    <text evidence="1">The sequence shown here is derived from an EMBL/GenBank/DDBJ whole genome shotgun (WGS) entry which is preliminary data.</text>
</comment>
<organism evidence="1">
    <name type="scientific">Hexamita inflata</name>
    <dbReference type="NCBI Taxonomy" id="28002"/>
    <lineage>
        <taxon>Eukaryota</taxon>
        <taxon>Metamonada</taxon>
        <taxon>Diplomonadida</taxon>
        <taxon>Hexamitidae</taxon>
        <taxon>Hexamitinae</taxon>
        <taxon>Hexamita</taxon>
    </lineage>
</organism>
<dbReference type="EMBL" id="CATOUU010000384">
    <property type="protein sequence ID" value="CAI9927605.1"/>
    <property type="molecule type" value="Genomic_DNA"/>
</dbReference>
<keyword evidence="5" id="KW-1185">Reference proteome</keyword>
<dbReference type="EMBL" id="CAXDID020000437">
    <property type="protein sequence ID" value="CAL6091591.1"/>
    <property type="molecule type" value="Genomic_DNA"/>
</dbReference>
<dbReference type="Proteomes" id="UP001642409">
    <property type="component" value="Unassembled WGS sequence"/>
</dbReference>
<protein>
    <submittedName>
        <fullName evidence="3">Hypothetical_protein</fullName>
    </submittedName>
</protein>
<dbReference type="AlphaFoldDB" id="A0AA86N6Z0"/>
<proteinExistence type="predicted"/>
<reference evidence="1" key="1">
    <citation type="submission" date="2023-06" db="EMBL/GenBank/DDBJ databases">
        <authorList>
            <person name="Kurt Z."/>
        </authorList>
    </citation>
    <scope>NUCLEOTIDE SEQUENCE</scope>
</reference>
<reference evidence="3 5" key="2">
    <citation type="submission" date="2024-07" db="EMBL/GenBank/DDBJ databases">
        <authorList>
            <person name="Akdeniz Z."/>
        </authorList>
    </citation>
    <scope>NUCLEOTIDE SEQUENCE [LARGE SCALE GENOMIC DNA]</scope>
</reference>
<evidence type="ECO:0000313" key="1">
    <source>
        <dbReference type="EMBL" id="CAI9913861.1"/>
    </source>
</evidence>
<evidence type="ECO:0000313" key="4">
    <source>
        <dbReference type="EMBL" id="CAL6091591.1"/>
    </source>
</evidence>
<dbReference type="EMBL" id="CATOUU010000038">
    <property type="protein sequence ID" value="CAI9913861.1"/>
    <property type="molecule type" value="Genomic_DNA"/>
</dbReference>
<sequence length="113" mass="12837">MLYLQMRFSVTFTGTHAVSYEQCICNLDGAIQQPIGSCFYYIFRAENEIRKSVLINDSSLFIALQQLSTDLHINGSSQLSQLDYGAYLDGYFTDIRYLIPPASDSCSECIYLF</sequence>
<evidence type="ECO:0000313" key="3">
    <source>
        <dbReference type="EMBL" id="CAL6049459.1"/>
    </source>
</evidence>
<gene>
    <name evidence="1" type="ORF">HINF_LOCUS1506</name>
    <name evidence="2" type="ORF">HINF_LOCUS15250</name>
    <name evidence="3" type="ORF">HINF_LOCUS43313</name>
    <name evidence="4" type="ORF">HINF_LOCUS65859</name>
</gene>
<evidence type="ECO:0000313" key="5">
    <source>
        <dbReference type="Proteomes" id="UP001642409"/>
    </source>
</evidence>
<evidence type="ECO:0000313" key="2">
    <source>
        <dbReference type="EMBL" id="CAI9927605.1"/>
    </source>
</evidence>
<name>A0AA86N6Z0_9EUKA</name>
<accession>A0AA86N6Z0</accession>